<dbReference type="SUPFAM" id="SSF46565">
    <property type="entry name" value="Chaperone J-domain"/>
    <property type="match status" value="1"/>
</dbReference>
<dbReference type="Proteomes" id="UP001363151">
    <property type="component" value="Unassembled WGS sequence"/>
</dbReference>
<dbReference type="InterPro" id="IPR036869">
    <property type="entry name" value="J_dom_sf"/>
</dbReference>
<dbReference type="PROSITE" id="PS50076">
    <property type="entry name" value="DNAJ_2"/>
    <property type="match status" value="1"/>
</dbReference>
<dbReference type="InterPro" id="IPR050817">
    <property type="entry name" value="DjlA_DnaK_co-chaperone"/>
</dbReference>
<feature type="compositionally biased region" description="Low complexity" evidence="1">
    <location>
        <begin position="123"/>
        <end position="134"/>
    </location>
</feature>
<dbReference type="SUPFAM" id="SSF48452">
    <property type="entry name" value="TPR-like"/>
    <property type="match status" value="1"/>
</dbReference>
<dbReference type="Pfam" id="PF00226">
    <property type="entry name" value="DnaJ"/>
    <property type="match status" value="1"/>
</dbReference>
<feature type="region of interest" description="Disordered" evidence="1">
    <location>
        <begin position="543"/>
        <end position="563"/>
    </location>
</feature>
<keyword evidence="4" id="KW-1185">Reference proteome</keyword>
<dbReference type="PANTHER" id="PTHR24074">
    <property type="entry name" value="CO-CHAPERONE PROTEIN DJLA"/>
    <property type="match status" value="1"/>
</dbReference>
<dbReference type="EMBL" id="JBBJCI010000201">
    <property type="protein sequence ID" value="KAK7241477.1"/>
    <property type="molecule type" value="Genomic_DNA"/>
</dbReference>
<organism evidence="3 4">
    <name type="scientific">Aureococcus anophagefferens</name>
    <name type="common">Harmful bloom alga</name>
    <dbReference type="NCBI Taxonomy" id="44056"/>
    <lineage>
        <taxon>Eukaryota</taxon>
        <taxon>Sar</taxon>
        <taxon>Stramenopiles</taxon>
        <taxon>Ochrophyta</taxon>
        <taxon>Pelagophyceae</taxon>
        <taxon>Pelagomonadales</taxon>
        <taxon>Pelagomonadaceae</taxon>
        <taxon>Aureococcus</taxon>
    </lineage>
</organism>
<protein>
    <recommendedName>
        <fullName evidence="2">J domain-containing protein</fullName>
    </recommendedName>
</protein>
<proteinExistence type="predicted"/>
<evidence type="ECO:0000313" key="4">
    <source>
        <dbReference type="Proteomes" id="UP001363151"/>
    </source>
</evidence>
<gene>
    <name evidence="3" type="ORF">SO694_00058127</name>
</gene>
<evidence type="ECO:0000259" key="2">
    <source>
        <dbReference type="PROSITE" id="PS50076"/>
    </source>
</evidence>
<feature type="region of interest" description="Disordered" evidence="1">
    <location>
        <begin position="114"/>
        <end position="140"/>
    </location>
</feature>
<dbReference type="PRINTS" id="PR00625">
    <property type="entry name" value="JDOMAIN"/>
</dbReference>
<dbReference type="InterPro" id="IPR001623">
    <property type="entry name" value="DnaJ_domain"/>
</dbReference>
<name>A0ABR1FZ39_AURAN</name>
<sequence length="600" mass="63328">MAMNYGPMQALAVVTAKKGALLRQGIDMDTAYVGDVAKGTQVVVCGQGVTRDGVPRYELASPLRGWCSARVLSPPQQAGAGALAADVVAARPNAQRPKGRAPVQTADLATVAPQLLEPPSPGPSGTSSSSSDDGSVSDDDDVDIAKIAERSDARRGYLAPSTGDPVAASARAKLWTGDCDGAEKLALGGDPIHCLGVLRDARKARDALKEADARFREAVQKDASPDELEGLLERMQVYIRLAPRCQQGAGLQLAVLLRLKWHDASAAALERMLDSQDSRAGLAESFTVASLDLAGTPRRRALAEKLEGAHGAAYFECLRATCRWRDAAALIAGMITHGTVGKDQGPPLLAELRVLGDLYATATKAAKANKRKAAARAFGDASDRAPDHVLLLCEYSEALLLASDAPAACEKAALAVQLAPTFAPARCALAKALQVLEDVDAAVEQYEIALHWAHDPDAANAVFRALHRLKKHAASGNAFFKGAFGGGGDEPAEESGDVDADVAAAVNFAARGGENLYETLGVPADASDGVLRRAYRKLALKHHPDRAADRNKGARRKAAAPESDAMARINAAYEILATKEKRHQYDDAYTAVMRARKRGF</sequence>
<comment type="caution">
    <text evidence="3">The sequence shown here is derived from an EMBL/GenBank/DDBJ whole genome shotgun (WGS) entry which is preliminary data.</text>
</comment>
<dbReference type="InterPro" id="IPR011990">
    <property type="entry name" value="TPR-like_helical_dom_sf"/>
</dbReference>
<accession>A0ABR1FZ39</accession>
<dbReference type="CDD" id="cd06257">
    <property type="entry name" value="DnaJ"/>
    <property type="match status" value="1"/>
</dbReference>
<feature type="domain" description="J" evidence="2">
    <location>
        <begin position="515"/>
        <end position="589"/>
    </location>
</feature>
<evidence type="ECO:0000313" key="3">
    <source>
        <dbReference type="EMBL" id="KAK7241477.1"/>
    </source>
</evidence>
<dbReference type="Gene3D" id="1.10.287.110">
    <property type="entry name" value="DnaJ domain"/>
    <property type="match status" value="1"/>
</dbReference>
<evidence type="ECO:0000256" key="1">
    <source>
        <dbReference type="SAM" id="MobiDB-lite"/>
    </source>
</evidence>
<reference evidence="3 4" key="1">
    <citation type="submission" date="2024-03" db="EMBL/GenBank/DDBJ databases">
        <title>Aureococcus anophagefferens CCMP1851 and Kratosvirus quantuckense: Draft genome of a second virus-susceptible host strain in the model system.</title>
        <authorList>
            <person name="Chase E."/>
            <person name="Truchon A.R."/>
            <person name="Schepens W."/>
            <person name="Wilhelm S.W."/>
        </authorList>
    </citation>
    <scope>NUCLEOTIDE SEQUENCE [LARGE SCALE GENOMIC DNA]</scope>
    <source>
        <strain evidence="3 4">CCMP1851</strain>
    </source>
</reference>
<dbReference type="SMART" id="SM00271">
    <property type="entry name" value="DnaJ"/>
    <property type="match status" value="1"/>
</dbReference>
<dbReference type="Gene3D" id="1.25.40.10">
    <property type="entry name" value="Tetratricopeptide repeat domain"/>
    <property type="match status" value="1"/>
</dbReference>